<proteinExistence type="predicted"/>
<dbReference type="EMBL" id="JACBKZ010000009">
    <property type="protein sequence ID" value="KAF5942656.1"/>
    <property type="molecule type" value="Genomic_DNA"/>
</dbReference>
<protein>
    <recommendedName>
        <fullName evidence="1">DUF7870 domain-containing protein</fullName>
    </recommendedName>
</protein>
<reference evidence="2 3" key="2">
    <citation type="submission" date="2020-07" db="EMBL/GenBank/DDBJ databases">
        <title>Genome assembly of wild tea tree DASZ reveals pedigree and selection history of tea varieties.</title>
        <authorList>
            <person name="Zhang W."/>
        </authorList>
    </citation>
    <scope>NUCLEOTIDE SEQUENCE [LARGE SCALE GENOMIC DNA]</scope>
    <source>
        <strain evidence="3">cv. G240</strain>
        <tissue evidence="2">Leaf</tissue>
    </source>
</reference>
<comment type="caution">
    <text evidence="2">The sequence shown here is derived from an EMBL/GenBank/DDBJ whole genome shotgun (WGS) entry which is preliminary data.</text>
</comment>
<dbReference type="Pfam" id="PF25276">
    <property type="entry name" value="DUF7870"/>
    <property type="match status" value="1"/>
</dbReference>
<gene>
    <name evidence="2" type="ORF">HYC85_020298</name>
</gene>
<reference evidence="3" key="1">
    <citation type="journal article" date="2020" name="Nat. Commun.">
        <title>Genome assembly of wild tea tree DASZ reveals pedigree and selection history of tea varieties.</title>
        <authorList>
            <person name="Zhang W."/>
            <person name="Zhang Y."/>
            <person name="Qiu H."/>
            <person name="Guo Y."/>
            <person name="Wan H."/>
            <person name="Zhang X."/>
            <person name="Scossa F."/>
            <person name="Alseekh S."/>
            <person name="Zhang Q."/>
            <person name="Wang P."/>
            <person name="Xu L."/>
            <person name="Schmidt M.H."/>
            <person name="Jia X."/>
            <person name="Li D."/>
            <person name="Zhu A."/>
            <person name="Guo F."/>
            <person name="Chen W."/>
            <person name="Ni D."/>
            <person name="Usadel B."/>
            <person name="Fernie A.R."/>
            <person name="Wen W."/>
        </authorList>
    </citation>
    <scope>NUCLEOTIDE SEQUENCE [LARGE SCALE GENOMIC DNA]</scope>
    <source>
        <strain evidence="3">cv. G240</strain>
    </source>
</reference>
<sequence length="339" mass="38981">MDLIHGIRTKHHSHKVMNLYKDGIDLSANNTQFLIIRLPDYWVLKLVIRLVLLALADRQVSLNSINLELLPLVFRDLENEGLLKMGDRALFVNSGNEEAIYSSQILSNNEMDLISYSDLERQSSIPGETFDFAFVHDFNAAKEFIDRTLKAMRCNSRGKEGSSKKLEDVLLEPPRAASGKSKSYHTRTRYLPDLIGDSLESYPRRVFIDVSLPENDDDSIGDAEWFAKHYPTRNKYFEMYKIEPVTEESSGTEVTPIGMSDWLKKNVREEEYVVMKAEAEMVEDMVKSNVLGLVDELFMECKHQKVSGISKKSRRAYWECLALYGRLKDDGVVVHQWWG</sequence>
<dbReference type="Proteomes" id="UP000593564">
    <property type="component" value="Unassembled WGS sequence"/>
</dbReference>
<evidence type="ECO:0000313" key="2">
    <source>
        <dbReference type="EMBL" id="KAF5942656.1"/>
    </source>
</evidence>
<dbReference type="PANTHER" id="PTHR33597:SF11">
    <property type="entry name" value="OS07G0620600 PROTEIN"/>
    <property type="match status" value="1"/>
</dbReference>
<evidence type="ECO:0000259" key="1">
    <source>
        <dbReference type="Pfam" id="PF25276"/>
    </source>
</evidence>
<dbReference type="PANTHER" id="PTHR33597">
    <property type="entry name" value="OS02G0760400 PROTEIN"/>
    <property type="match status" value="1"/>
</dbReference>
<organism evidence="2 3">
    <name type="scientific">Camellia sinensis</name>
    <name type="common">Tea plant</name>
    <name type="synonym">Thea sinensis</name>
    <dbReference type="NCBI Taxonomy" id="4442"/>
    <lineage>
        <taxon>Eukaryota</taxon>
        <taxon>Viridiplantae</taxon>
        <taxon>Streptophyta</taxon>
        <taxon>Embryophyta</taxon>
        <taxon>Tracheophyta</taxon>
        <taxon>Spermatophyta</taxon>
        <taxon>Magnoliopsida</taxon>
        <taxon>eudicotyledons</taxon>
        <taxon>Gunneridae</taxon>
        <taxon>Pentapetalae</taxon>
        <taxon>asterids</taxon>
        <taxon>Ericales</taxon>
        <taxon>Theaceae</taxon>
        <taxon>Camellia</taxon>
    </lineage>
</organism>
<dbReference type="InterPro" id="IPR057192">
    <property type="entry name" value="DUF7870"/>
</dbReference>
<accession>A0A7J7GT17</accession>
<keyword evidence="3" id="KW-1185">Reference proteome</keyword>
<name>A0A7J7GT17_CAMSI</name>
<feature type="domain" description="DUF7870" evidence="1">
    <location>
        <begin position="164"/>
        <end position="338"/>
    </location>
</feature>
<evidence type="ECO:0000313" key="3">
    <source>
        <dbReference type="Proteomes" id="UP000593564"/>
    </source>
</evidence>
<dbReference type="AlphaFoldDB" id="A0A7J7GT17"/>